<accession>A0A7L5EHI1</accession>
<evidence type="ECO:0000256" key="1">
    <source>
        <dbReference type="ARBA" id="ARBA00023002"/>
    </source>
</evidence>
<dbReference type="RefSeq" id="WP_170106167.1">
    <property type="nucleotide sequence ID" value="NZ_CP051672.1"/>
</dbReference>
<dbReference type="PANTHER" id="PTHR43625:SF77">
    <property type="entry name" value="ALDO-KETO REDUCTASE"/>
    <property type="match status" value="1"/>
</dbReference>
<dbReference type="Proteomes" id="UP000501982">
    <property type="component" value="Chromosome"/>
</dbReference>
<proteinExistence type="predicted"/>
<name>A0A7L5EHI1_PARDI</name>
<dbReference type="InterPro" id="IPR036812">
    <property type="entry name" value="NAD(P)_OxRdtase_dom_sf"/>
</dbReference>
<dbReference type="InterPro" id="IPR023210">
    <property type="entry name" value="NADP_OxRdtase_dom"/>
</dbReference>
<dbReference type="EMBL" id="CP051672">
    <property type="protein sequence ID" value="QJE30043.1"/>
    <property type="molecule type" value="Genomic_DNA"/>
</dbReference>
<keyword evidence="1" id="KW-0560">Oxidoreductase</keyword>
<organism evidence="3 4">
    <name type="scientific">Parabacteroides distasonis</name>
    <dbReference type="NCBI Taxonomy" id="823"/>
    <lineage>
        <taxon>Bacteria</taxon>
        <taxon>Pseudomonadati</taxon>
        <taxon>Bacteroidota</taxon>
        <taxon>Bacteroidia</taxon>
        <taxon>Bacteroidales</taxon>
        <taxon>Tannerellaceae</taxon>
        <taxon>Parabacteroides</taxon>
    </lineage>
</organism>
<dbReference type="CDD" id="cd19078">
    <property type="entry name" value="AKR_AKR13C1_2"/>
    <property type="match status" value="1"/>
</dbReference>
<dbReference type="PANTHER" id="PTHR43625">
    <property type="entry name" value="AFLATOXIN B1 ALDEHYDE REDUCTASE"/>
    <property type="match status" value="1"/>
</dbReference>
<reference evidence="3 4" key="1">
    <citation type="submission" date="2020-04" db="EMBL/GenBank/DDBJ databases">
        <title>Complete Genomes and Methylome analysis of CBBP consortium that reverse antibiotic-induced susceptibility to vancomycin-resistant Enterococcus faecium infection.</title>
        <authorList>
            <person name="Fomenkov A."/>
            <person name="Zhang Z."/>
            <person name="Pamer E."/>
            <person name="Roberts R.J."/>
        </authorList>
    </citation>
    <scope>NUCLEOTIDE SEQUENCE [LARGE SCALE GENOMIC DNA]</scope>
    <source>
        <strain evidence="4">CBBP</strain>
    </source>
</reference>
<dbReference type="GO" id="GO:0005737">
    <property type="term" value="C:cytoplasm"/>
    <property type="evidence" value="ECO:0007669"/>
    <property type="project" value="TreeGrafter"/>
</dbReference>
<evidence type="ECO:0000259" key="2">
    <source>
        <dbReference type="Pfam" id="PF00248"/>
    </source>
</evidence>
<dbReference type="GO" id="GO:0016491">
    <property type="term" value="F:oxidoreductase activity"/>
    <property type="evidence" value="ECO:0007669"/>
    <property type="project" value="UniProtKB-KW"/>
</dbReference>
<sequence length="396" mass="43621">MKGKSNHEIRLEMSRRGFLKLAAVTGAAMCIEPTLNKVSAAERALTGRKPGVKDIPAGMAAVRAQRTLGSGKAAFTISAMGFGCMGLNHHRSQSPDEKACIRLVHEAIERGVTLFDTAESYGYHKNEILTGKALKGYTDRVFVSSKFGHKFVNGVQVKTEEDSSPANIRRVCENSLRNLGVETLGMFYQHRSDPNTPIEVVAETCAELIKEGKILHWGMCEVNADTIRRAHAVCPVTAIQSEYHLMHRTVEENGVLALCEELGIGFVPYSPLNRGFLGGLINEYTQFDATNDNRQTLPRFQPDAIRANTRIVEVLNAFGRTRGITPAQVALAWLMNKRPFIVPIPGTTKLSHLEENLRACDITFTAEEMAELEQAVAAIPVVGSRYDALQESKIQK</sequence>
<evidence type="ECO:0000313" key="3">
    <source>
        <dbReference type="EMBL" id="QJE30043.1"/>
    </source>
</evidence>
<feature type="domain" description="NADP-dependent oxidoreductase" evidence="2">
    <location>
        <begin position="80"/>
        <end position="375"/>
    </location>
</feature>
<protein>
    <submittedName>
        <fullName evidence="3">Aldo/keto reductase</fullName>
    </submittedName>
</protein>
<dbReference type="PROSITE" id="PS51318">
    <property type="entry name" value="TAT"/>
    <property type="match status" value="1"/>
</dbReference>
<dbReference type="NCBIfam" id="TIGR01409">
    <property type="entry name" value="TAT_signal_seq"/>
    <property type="match status" value="1"/>
</dbReference>
<dbReference type="SUPFAM" id="SSF51430">
    <property type="entry name" value="NAD(P)-linked oxidoreductase"/>
    <property type="match status" value="1"/>
</dbReference>
<dbReference type="Pfam" id="PF00248">
    <property type="entry name" value="Aldo_ket_red"/>
    <property type="match status" value="1"/>
</dbReference>
<dbReference type="InterPro" id="IPR006311">
    <property type="entry name" value="TAT_signal"/>
</dbReference>
<dbReference type="Pfam" id="PF10518">
    <property type="entry name" value="TAT_signal"/>
    <property type="match status" value="1"/>
</dbReference>
<dbReference type="InterPro" id="IPR019546">
    <property type="entry name" value="TAT_signal_bac_arc"/>
</dbReference>
<evidence type="ECO:0000313" key="4">
    <source>
        <dbReference type="Proteomes" id="UP000501982"/>
    </source>
</evidence>
<gene>
    <name evidence="3" type="ORF">HHO38_17890</name>
</gene>
<dbReference type="AlphaFoldDB" id="A0A7L5EHI1"/>
<dbReference type="Gene3D" id="3.20.20.100">
    <property type="entry name" value="NADP-dependent oxidoreductase domain"/>
    <property type="match status" value="1"/>
</dbReference>
<dbReference type="InterPro" id="IPR050791">
    <property type="entry name" value="Aldo-Keto_reductase"/>
</dbReference>